<feature type="region of interest" description="Disordered" evidence="1">
    <location>
        <begin position="264"/>
        <end position="290"/>
    </location>
</feature>
<name>A0A521AIL0_9BACL</name>
<organism evidence="3 4">
    <name type="scientific">Melghirimyces algeriensis</name>
    <dbReference type="NCBI Taxonomy" id="910412"/>
    <lineage>
        <taxon>Bacteria</taxon>
        <taxon>Bacillati</taxon>
        <taxon>Bacillota</taxon>
        <taxon>Bacilli</taxon>
        <taxon>Bacillales</taxon>
        <taxon>Thermoactinomycetaceae</taxon>
        <taxon>Melghirimyces</taxon>
    </lineage>
</organism>
<evidence type="ECO:0000256" key="1">
    <source>
        <dbReference type="SAM" id="MobiDB-lite"/>
    </source>
</evidence>
<keyword evidence="2" id="KW-0472">Membrane</keyword>
<dbReference type="SUPFAM" id="SSF56112">
    <property type="entry name" value="Protein kinase-like (PK-like)"/>
    <property type="match status" value="1"/>
</dbReference>
<dbReference type="InterPro" id="IPR011009">
    <property type="entry name" value="Kinase-like_dom_sf"/>
</dbReference>
<sequence length="290" mass="33151">MIKKTGELMDDPVSDQDVVHIYSTRLALGRSAEGTHVFLQEVQLKRPLPPGASEVFLHLCHECLPPVLDVREEMDRLVMVHPPLAGDPLSELVHPGKGMDPYAALTLYRKLLRGAIWMSNLALPLTASLDPLNIMIHGNRPYFILFGFRNFAKLKDDEQWRYLLYFLLTGYRMEERSRMEGGLQHSDLPTSLKELIEQGLEPDMTMESMLDAVEYLLDAYKKGISDFSEEKKRRRRKQELLTLLIVTVTLLGFIWGQQYFHTSESPVSSNNTTTSQSPENRDPNVPLPEK</sequence>
<feature type="transmembrane region" description="Helical" evidence="2">
    <location>
        <begin position="240"/>
        <end position="260"/>
    </location>
</feature>
<keyword evidence="2" id="KW-1133">Transmembrane helix</keyword>
<gene>
    <name evidence="3" type="ORF">SAMN06264849_101158</name>
</gene>
<reference evidence="3 4" key="1">
    <citation type="submission" date="2017-05" db="EMBL/GenBank/DDBJ databases">
        <authorList>
            <person name="Varghese N."/>
            <person name="Submissions S."/>
        </authorList>
    </citation>
    <scope>NUCLEOTIDE SEQUENCE [LARGE SCALE GENOMIC DNA]</scope>
    <source>
        <strain evidence="3 4">DSM 45474</strain>
    </source>
</reference>
<dbReference type="AlphaFoldDB" id="A0A521AIL0"/>
<proteinExistence type="predicted"/>
<keyword evidence="4" id="KW-1185">Reference proteome</keyword>
<dbReference type="EMBL" id="FXTI01000001">
    <property type="protein sequence ID" value="SMO34617.1"/>
    <property type="molecule type" value="Genomic_DNA"/>
</dbReference>
<evidence type="ECO:0000256" key="2">
    <source>
        <dbReference type="SAM" id="Phobius"/>
    </source>
</evidence>
<protein>
    <submittedName>
        <fullName evidence="3">Uncharacterized protein</fullName>
    </submittedName>
</protein>
<evidence type="ECO:0000313" key="3">
    <source>
        <dbReference type="EMBL" id="SMO34617.1"/>
    </source>
</evidence>
<dbReference type="Proteomes" id="UP000315636">
    <property type="component" value="Unassembled WGS sequence"/>
</dbReference>
<dbReference type="OrthoDB" id="2985620at2"/>
<keyword evidence="2" id="KW-0812">Transmembrane</keyword>
<accession>A0A521AIL0</accession>
<evidence type="ECO:0000313" key="4">
    <source>
        <dbReference type="Proteomes" id="UP000315636"/>
    </source>
</evidence>
<feature type="compositionally biased region" description="Polar residues" evidence="1">
    <location>
        <begin position="264"/>
        <end position="278"/>
    </location>
</feature>
<dbReference type="RefSeq" id="WP_142503867.1">
    <property type="nucleotide sequence ID" value="NZ_FXTI01000001.1"/>
</dbReference>